<proteinExistence type="predicted"/>
<dbReference type="GO" id="GO:0005737">
    <property type="term" value="C:cytoplasm"/>
    <property type="evidence" value="ECO:0007669"/>
    <property type="project" value="InterPro"/>
</dbReference>
<gene>
    <name evidence="2" type="ORF">BFW38_04330</name>
</gene>
<dbReference type="InterPro" id="IPR004449">
    <property type="entry name" value="SixA"/>
</dbReference>
<comment type="caution">
    <text evidence="2">The sequence shown here is derived from an EMBL/GenBank/DDBJ whole genome shotgun (WGS) entry which is preliminary data.</text>
</comment>
<reference evidence="2 3" key="1">
    <citation type="submission" date="2016-08" db="EMBL/GenBank/DDBJ databases">
        <authorList>
            <person name="Seilhamer J.J."/>
        </authorList>
    </citation>
    <scope>NUCLEOTIDE SEQUENCE [LARGE SCALE GENOMIC DNA]</scope>
    <source>
        <strain evidence="2 3">PH27A</strain>
    </source>
</reference>
<dbReference type="InterPro" id="IPR051021">
    <property type="entry name" value="Mito_Ser/Thr_phosphatase"/>
</dbReference>
<accession>A0A1E2V7E6</accession>
<dbReference type="SUPFAM" id="SSF53254">
    <property type="entry name" value="Phosphoglycerate mutase-like"/>
    <property type="match status" value="1"/>
</dbReference>
<dbReference type="NCBIfam" id="TIGR00249">
    <property type="entry name" value="sixA"/>
    <property type="match status" value="1"/>
</dbReference>
<dbReference type="Proteomes" id="UP000094291">
    <property type="component" value="Unassembled WGS sequence"/>
</dbReference>
<evidence type="ECO:0000313" key="3">
    <source>
        <dbReference type="Proteomes" id="UP000094291"/>
    </source>
</evidence>
<dbReference type="EMBL" id="MDTQ01000001">
    <property type="protein sequence ID" value="ODC02894.1"/>
    <property type="molecule type" value="Genomic_DNA"/>
</dbReference>
<organism evidence="2 3">
    <name type="scientific">Terasakiispira papahanaumokuakeensis</name>
    <dbReference type="NCBI Taxonomy" id="197479"/>
    <lineage>
        <taxon>Bacteria</taxon>
        <taxon>Pseudomonadati</taxon>
        <taxon>Pseudomonadota</taxon>
        <taxon>Gammaproteobacteria</taxon>
        <taxon>Oceanospirillales</taxon>
        <taxon>Terasakiispira</taxon>
    </lineage>
</organism>
<dbReference type="InterPro" id="IPR029033">
    <property type="entry name" value="His_PPase_superfam"/>
</dbReference>
<dbReference type="Pfam" id="PF00300">
    <property type="entry name" value="His_Phos_1"/>
    <property type="match status" value="1"/>
</dbReference>
<keyword evidence="1" id="KW-0378">Hydrolase</keyword>
<dbReference type="GO" id="GO:0101006">
    <property type="term" value="F:protein histidine phosphatase activity"/>
    <property type="evidence" value="ECO:0007669"/>
    <property type="project" value="InterPro"/>
</dbReference>
<evidence type="ECO:0000256" key="1">
    <source>
        <dbReference type="ARBA" id="ARBA00022801"/>
    </source>
</evidence>
<sequence>MRHAEAAPGAVDAQRALTPYGQQQAQQVGQWLQQQSVQPEAIYSSHYLRARQTAEALGRALQLVPEVLADVTPEHSVDQALAQLWPLSGRPVLVVTHQPLWGAMMARLYSEPNQPWAIPPAGLAWMDGEVIAPDCLHLKQVLAEVLCERDTSTGHGAP</sequence>
<dbReference type="CDD" id="cd07067">
    <property type="entry name" value="HP_PGM_like"/>
    <property type="match status" value="1"/>
</dbReference>
<evidence type="ECO:0000313" key="2">
    <source>
        <dbReference type="EMBL" id="ODC02894.1"/>
    </source>
</evidence>
<dbReference type="AlphaFoldDB" id="A0A1E2V7E6"/>
<dbReference type="STRING" id="197479.BFW38_04330"/>
<name>A0A1E2V7E6_9GAMM</name>
<dbReference type="Gene3D" id="3.40.50.1240">
    <property type="entry name" value="Phosphoglycerate mutase-like"/>
    <property type="match status" value="1"/>
</dbReference>
<dbReference type="InterPro" id="IPR013078">
    <property type="entry name" value="His_Pase_superF_clade-1"/>
</dbReference>
<keyword evidence="3" id="KW-1185">Reference proteome</keyword>
<dbReference type="PANTHER" id="PTHR20935">
    <property type="entry name" value="PHOSPHOGLYCERATE MUTASE-RELATED"/>
    <property type="match status" value="1"/>
</dbReference>
<protein>
    <submittedName>
        <fullName evidence="2">Phosphohistidine phosphatase SixA</fullName>
    </submittedName>
</protein>